<feature type="domain" description="C2H2-type" evidence="10">
    <location>
        <begin position="102"/>
        <end position="130"/>
    </location>
</feature>
<evidence type="ECO:0000256" key="9">
    <source>
        <dbReference type="PROSITE-ProRule" id="PRU00042"/>
    </source>
</evidence>
<dbReference type="Pfam" id="PF13912">
    <property type="entry name" value="zf-C2H2_6"/>
    <property type="match status" value="1"/>
</dbReference>
<keyword evidence="6" id="KW-0805">Transcription regulation</keyword>
<comment type="caution">
    <text evidence="11">The sequence shown here is derived from an EMBL/GenBank/DDBJ whole genome shotgun (WGS) entry which is preliminary data.</text>
</comment>
<evidence type="ECO:0000256" key="8">
    <source>
        <dbReference type="ARBA" id="ARBA00023242"/>
    </source>
</evidence>
<evidence type="ECO:0000259" key="10">
    <source>
        <dbReference type="PROSITE" id="PS50157"/>
    </source>
</evidence>
<feature type="domain" description="C2H2-type" evidence="10">
    <location>
        <begin position="75"/>
        <end position="102"/>
    </location>
</feature>
<accession>A0A8S4PH13</accession>
<sequence>MKTHDEGKMFKCKICSVTKIQLMQFVTHVFRHQDQSKHSSMDKISNLMCDICGKIFKGSNYLKLHKSSIHGDKTFNCPSCNRTYGAKKALHRHMKCHGERSNECSTCGMKFVLKENLKYHIASIHSGSKSHKCKACDVGFVYRSQLYTHYRANEECANIADVNVTFFQCEICNKSFTTKKSWTHHKIRTHNVGTSNESRFACKQCSKSYVIQSDLNKHVQRSHVRPHLCSVCGKAFGDKKHLEEHFRRHTGEKPFSCDTCGKRFTQFGSLYKHKHIHLKEFPNPNKIDSDTLNDPIGSQTYQHDDLYTPVNAYVPFE</sequence>
<dbReference type="SUPFAM" id="SSF57667">
    <property type="entry name" value="beta-beta-alpha zinc fingers"/>
    <property type="match status" value="5"/>
</dbReference>
<reference evidence="11" key="1">
    <citation type="submission" date="2022-03" db="EMBL/GenBank/DDBJ databases">
        <authorList>
            <person name="Martin C."/>
        </authorList>
    </citation>
    <scope>NUCLEOTIDE SEQUENCE</scope>
</reference>
<evidence type="ECO:0000256" key="4">
    <source>
        <dbReference type="ARBA" id="ARBA00022771"/>
    </source>
</evidence>
<organism evidence="11 12">
    <name type="scientific">Owenia fusiformis</name>
    <name type="common">Polychaete worm</name>
    <dbReference type="NCBI Taxonomy" id="6347"/>
    <lineage>
        <taxon>Eukaryota</taxon>
        <taxon>Metazoa</taxon>
        <taxon>Spiralia</taxon>
        <taxon>Lophotrochozoa</taxon>
        <taxon>Annelida</taxon>
        <taxon>Polychaeta</taxon>
        <taxon>Sedentaria</taxon>
        <taxon>Canalipalpata</taxon>
        <taxon>Sabellida</taxon>
        <taxon>Oweniida</taxon>
        <taxon>Oweniidae</taxon>
        <taxon>Owenia</taxon>
    </lineage>
</organism>
<keyword evidence="3" id="KW-0677">Repeat</keyword>
<keyword evidence="2" id="KW-0479">Metal-binding</keyword>
<name>A0A8S4PH13_OWEFU</name>
<comment type="subcellular location">
    <subcellularLocation>
        <location evidence="1">Nucleus</location>
    </subcellularLocation>
</comment>
<dbReference type="GO" id="GO:0005654">
    <property type="term" value="C:nucleoplasm"/>
    <property type="evidence" value="ECO:0007669"/>
    <property type="project" value="TreeGrafter"/>
</dbReference>
<dbReference type="FunFam" id="3.30.160.60:FF:000557">
    <property type="entry name" value="zinc finger and SCAN domain-containing protein 29"/>
    <property type="match status" value="1"/>
</dbReference>
<feature type="domain" description="C2H2-type" evidence="10">
    <location>
        <begin position="47"/>
        <end position="75"/>
    </location>
</feature>
<dbReference type="Pfam" id="PF00096">
    <property type="entry name" value="zf-C2H2"/>
    <property type="match status" value="5"/>
</dbReference>
<dbReference type="Gene3D" id="3.30.160.60">
    <property type="entry name" value="Classic Zinc Finger"/>
    <property type="match status" value="6"/>
</dbReference>
<dbReference type="GO" id="GO:0000978">
    <property type="term" value="F:RNA polymerase II cis-regulatory region sequence-specific DNA binding"/>
    <property type="evidence" value="ECO:0007669"/>
    <property type="project" value="TreeGrafter"/>
</dbReference>
<dbReference type="AlphaFoldDB" id="A0A8S4PH13"/>
<feature type="domain" description="C2H2-type" evidence="10">
    <location>
        <begin position="167"/>
        <end position="190"/>
    </location>
</feature>
<dbReference type="PROSITE" id="PS00028">
    <property type="entry name" value="ZINC_FINGER_C2H2_1"/>
    <property type="match status" value="5"/>
</dbReference>
<keyword evidence="5" id="KW-0862">Zinc</keyword>
<dbReference type="InterPro" id="IPR013087">
    <property type="entry name" value="Znf_C2H2_type"/>
</dbReference>
<gene>
    <name evidence="11" type="ORF">OFUS_LOCUS17390</name>
</gene>
<dbReference type="PROSITE" id="PS50157">
    <property type="entry name" value="ZINC_FINGER_C2H2_2"/>
    <property type="match status" value="7"/>
</dbReference>
<proteinExistence type="predicted"/>
<keyword evidence="12" id="KW-1185">Reference proteome</keyword>
<feature type="domain" description="C2H2-type" evidence="10">
    <location>
        <begin position="200"/>
        <end position="228"/>
    </location>
</feature>
<protein>
    <recommendedName>
        <fullName evidence="10">C2H2-type domain-containing protein</fullName>
    </recommendedName>
</protein>
<dbReference type="InterPro" id="IPR036236">
    <property type="entry name" value="Znf_C2H2_sf"/>
</dbReference>
<keyword evidence="8" id="KW-0539">Nucleus</keyword>
<dbReference type="PANTHER" id="PTHR24399:SF70">
    <property type="entry name" value="C2H2-TYPE DOMAIN-CONTAINING PROTEIN"/>
    <property type="match status" value="1"/>
</dbReference>
<dbReference type="EMBL" id="CAIIXF020000008">
    <property type="protein sequence ID" value="CAH1792428.1"/>
    <property type="molecule type" value="Genomic_DNA"/>
</dbReference>
<dbReference type="PANTHER" id="PTHR24399">
    <property type="entry name" value="ZINC FINGER AND BTB DOMAIN-CONTAINING"/>
    <property type="match status" value="1"/>
</dbReference>
<dbReference type="FunFam" id="3.30.160.60:FF:001498">
    <property type="entry name" value="Zinc finger protein 404"/>
    <property type="match status" value="1"/>
</dbReference>
<dbReference type="Proteomes" id="UP000749559">
    <property type="component" value="Unassembled WGS sequence"/>
</dbReference>
<evidence type="ECO:0000313" key="11">
    <source>
        <dbReference type="EMBL" id="CAH1792428.1"/>
    </source>
</evidence>
<evidence type="ECO:0000256" key="3">
    <source>
        <dbReference type="ARBA" id="ARBA00022737"/>
    </source>
</evidence>
<dbReference type="GO" id="GO:0008270">
    <property type="term" value="F:zinc ion binding"/>
    <property type="evidence" value="ECO:0007669"/>
    <property type="project" value="UniProtKB-KW"/>
</dbReference>
<dbReference type="Pfam" id="PF13894">
    <property type="entry name" value="zf-C2H2_4"/>
    <property type="match status" value="1"/>
</dbReference>
<evidence type="ECO:0000313" key="12">
    <source>
        <dbReference type="Proteomes" id="UP000749559"/>
    </source>
</evidence>
<dbReference type="OrthoDB" id="654211at2759"/>
<evidence type="ECO:0000256" key="7">
    <source>
        <dbReference type="ARBA" id="ARBA00023163"/>
    </source>
</evidence>
<evidence type="ECO:0000256" key="6">
    <source>
        <dbReference type="ARBA" id="ARBA00023015"/>
    </source>
</evidence>
<dbReference type="GO" id="GO:0001227">
    <property type="term" value="F:DNA-binding transcription repressor activity, RNA polymerase II-specific"/>
    <property type="evidence" value="ECO:0007669"/>
    <property type="project" value="TreeGrafter"/>
</dbReference>
<evidence type="ECO:0000256" key="1">
    <source>
        <dbReference type="ARBA" id="ARBA00004123"/>
    </source>
</evidence>
<keyword evidence="4 9" id="KW-0863">Zinc-finger</keyword>
<evidence type="ECO:0000256" key="2">
    <source>
        <dbReference type="ARBA" id="ARBA00022723"/>
    </source>
</evidence>
<keyword evidence="7" id="KW-0804">Transcription</keyword>
<feature type="domain" description="C2H2-type" evidence="10">
    <location>
        <begin position="255"/>
        <end position="282"/>
    </location>
</feature>
<evidence type="ECO:0000256" key="5">
    <source>
        <dbReference type="ARBA" id="ARBA00022833"/>
    </source>
</evidence>
<dbReference type="SMART" id="SM00355">
    <property type="entry name" value="ZnF_C2H2"/>
    <property type="match status" value="9"/>
</dbReference>
<feature type="domain" description="C2H2-type" evidence="10">
    <location>
        <begin position="227"/>
        <end position="254"/>
    </location>
</feature>